<dbReference type="AlphaFoldDB" id="A0A7Y6TY65"/>
<dbReference type="Proteomes" id="UP000529637">
    <property type="component" value="Unassembled WGS sequence"/>
</dbReference>
<dbReference type="InterPro" id="IPR052345">
    <property type="entry name" value="Rad_response_metalloprotease"/>
</dbReference>
<feature type="domain" description="IrrE N-terminal-like" evidence="1">
    <location>
        <begin position="52"/>
        <end position="121"/>
    </location>
</feature>
<evidence type="ECO:0000259" key="1">
    <source>
        <dbReference type="Pfam" id="PF06114"/>
    </source>
</evidence>
<reference evidence="2 3" key="1">
    <citation type="submission" date="2020-06" db="EMBL/GenBank/DDBJ databases">
        <title>Schlegella sp. ID0723 isolated from air conditioner.</title>
        <authorList>
            <person name="Kim D.Y."/>
            <person name="Kim D.-U."/>
        </authorList>
    </citation>
    <scope>NUCLEOTIDE SEQUENCE [LARGE SCALE GENOMIC DNA]</scope>
    <source>
        <strain evidence="2 3">ID0723</strain>
    </source>
</reference>
<dbReference type="PANTHER" id="PTHR43236">
    <property type="entry name" value="ANTITOXIN HIGA1"/>
    <property type="match status" value="1"/>
</dbReference>
<evidence type="ECO:0000313" key="3">
    <source>
        <dbReference type="Proteomes" id="UP000529637"/>
    </source>
</evidence>
<accession>A0A7Y6TY65</accession>
<dbReference type="EMBL" id="JABWMJ010000009">
    <property type="protein sequence ID" value="NUZ07893.1"/>
    <property type="molecule type" value="Genomic_DNA"/>
</dbReference>
<gene>
    <name evidence="2" type="ORF">HQN59_19185</name>
</gene>
<dbReference type="PANTHER" id="PTHR43236:SF1">
    <property type="entry name" value="BLL7220 PROTEIN"/>
    <property type="match status" value="1"/>
</dbReference>
<dbReference type="Pfam" id="PF06114">
    <property type="entry name" value="Peptidase_M78"/>
    <property type="match status" value="1"/>
</dbReference>
<name>A0A7Y6TY65_9BURK</name>
<dbReference type="InterPro" id="IPR010359">
    <property type="entry name" value="IrrE_HExxH"/>
</dbReference>
<organism evidence="2 3">
    <name type="scientific">Piscinibacter koreensis</name>
    <dbReference type="NCBI Taxonomy" id="2742824"/>
    <lineage>
        <taxon>Bacteria</taxon>
        <taxon>Pseudomonadati</taxon>
        <taxon>Pseudomonadota</taxon>
        <taxon>Betaproteobacteria</taxon>
        <taxon>Burkholderiales</taxon>
        <taxon>Sphaerotilaceae</taxon>
        <taxon>Piscinibacter</taxon>
    </lineage>
</organism>
<protein>
    <submittedName>
        <fullName evidence="2">ImmA/IrrE family metallo-endopeptidase</fullName>
    </submittedName>
</protein>
<dbReference type="Gene3D" id="1.10.10.2910">
    <property type="match status" value="1"/>
</dbReference>
<sequence length="271" mass="29779">MGLALPIDPIRVARDRDIEVAAKSASSGGVSGMLIRVGDQFAIAYATHIENDGFKNFCVAHELGHYFLPGHPDAVIQGTNGVHESRAGFTSTDPYEMQADRFAAAFLMPRHLFFPALERAGEGLAAIEGLEMTCKTSLHATAIRYAQCTRELAAIVVSTGSRIDHCFMSEALKNVRGIDWLRKREAVPRGTPTHAFNQDSNNVRKAVRVESTSNLQQWFGGKHNVSISEDMIGLASYGKTLTVLYGIDLPEAEEEEDEAALIESWTPLFRR</sequence>
<proteinExistence type="predicted"/>
<keyword evidence="3" id="KW-1185">Reference proteome</keyword>
<evidence type="ECO:0000313" key="2">
    <source>
        <dbReference type="EMBL" id="NUZ07893.1"/>
    </source>
</evidence>
<comment type="caution">
    <text evidence="2">The sequence shown here is derived from an EMBL/GenBank/DDBJ whole genome shotgun (WGS) entry which is preliminary data.</text>
</comment>